<dbReference type="AlphaFoldDB" id="A0A7Y9ATN8"/>
<feature type="region of interest" description="Disordered" evidence="1">
    <location>
        <begin position="619"/>
        <end position="645"/>
    </location>
</feature>
<reference evidence="3 4" key="1">
    <citation type="submission" date="2020-07" db="EMBL/GenBank/DDBJ databases">
        <title>Sequencing the genomes of 1000 actinobacteria strains.</title>
        <authorList>
            <person name="Klenk H.-P."/>
        </authorList>
    </citation>
    <scope>NUCLEOTIDE SEQUENCE [LARGE SCALE GENOMIC DNA]</scope>
    <source>
        <strain evidence="3 4">DSM 7487</strain>
    </source>
</reference>
<dbReference type="PANTHER" id="PTHR40254">
    <property type="entry name" value="BLR0577 PROTEIN"/>
    <property type="match status" value="1"/>
</dbReference>
<sequence length="645" mass="69319">MSLSLLFVGAGPRTLGVLDRLSAHASTTDRRVDVHVVDPHPAGAGRIWRADQHPLLWMNSRAADVTVLPDASSRLEGPVRPGPTLYAWLAEHRAALAAEFAATGQDALHREVLAVREGTFVSRALGSRYLSWAWDTVVAHLPATVRLHVHRTRVVDVRGTGRQEVHLEDGTALTVDAVVLAQGHPDVVPGPRETGAREFADRHGLRYVAPGYTSDLGLTEDEDTLPPGGDVLVAGMGLAFVDLVVLVAQGRGGRFSEGPGGLVYHPSGREPRLHVGSRRGVPYRSKITYELGERPPLPRFLTPGALPGEGPLNLRADVWPLVAKELAGAHYHELFRAHPDRTTLDAAEFDRRFAALAWGDAGLDDLVASAVPRPEDRFDLHRLDRPLDGWWGPGADDVHRRVRDHVAADVARRADPAFSMDAAVFHALLSCYVTVAGLAHAGRLDRQSVVEVDGWWHGLFSYVASGPPPRRLAELLALADAGVVRFLGGDLRVAPDEVGRCWTARSANSPAVVSARTLVDARLPEARVTTSADPLLRHLTTRGEVSELGNGRLVVDPLQRLVHTDGSVHPRRFGVGPWVAGGGWAAAFARPGLDAGFFRLNDRVALALLDVEGTPDADPGGTAGISVVAPRAASSAPSRRTEPVR</sequence>
<dbReference type="Pfam" id="PF13454">
    <property type="entry name" value="NAD_binding_9"/>
    <property type="match status" value="1"/>
</dbReference>
<dbReference type="Proteomes" id="UP000521922">
    <property type="component" value="Unassembled WGS sequence"/>
</dbReference>
<evidence type="ECO:0000313" key="3">
    <source>
        <dbReference type="EMBL" id="NYD21309.1"/>
    </source>
</evidence>
<dbReference type="EMBL" id="JACCBB010000001">
    <property type="protein sequence ID" value="NYD21309.1"/>
    <property type="molecule type" value="Genomic_DNA"/>
</dbReference>
<comment type="caution">
    <text evidence="3">The sequence shown here is derived from an EMBL/GenBank/DDBJ whole genome shotgun (WGS) entry which is preliminary data.</text>
</comment>
<gene>
    <name evidence="3" type="ORF">BJ968_000849</name>
</gene>
<evidence type="ECO:0000256" key="1">
    <source>
        <dbReference type="SAM" id="MobiDB-lite"/>
    </source>
</evidence>
<keyword evidence="4" id="KW-1185">Reference proteome</keyword>
<dbReference type="SUPFAM" id="SSF51905">
    <property type="entry name" value="FAD/NAD(P)-binding domain"/>
    <property type="match status" value="1"/>
</dbReference>
<dbReference type="InterPro" id="IPR052189">
    <property type="entry name" value="L-asp_N-monooxygenase_NS-form"/>
</dbReference>
<name>A0A7Y9ATN8_9ACTN</name>
<evidence type="ECO:0000313" key="4">
    <source>
        <dbReference type="Proteomes" id="UP000521922"/>
    </source>
</evidence>
<accession>A0A7Y9ATN8</accession>
<dbReference type="InterPro" id="IPR038732">
    <property type="entry name" value="HpyO/CreE_NAD-binding"/>
</dbReference>
<dbReference type="PANTHER" id="PTHR40254:SF1">
    <property type="entry name" value="BLR0577 PROTEIN"/>
    <property type="match status" value="1"/>
</dbReference>
<protein>
    <recommendedName>
        <fullName evidence="2">FAD-dependent urate hydroxylase HpyO/Asp monooxygenase CreE-like FAD/NAD(P)-binding domain-containing protein</fullName>
    </recommendedName>
</protein>
<feature type="compositionally biased region" description="Low complexity" evidence="1">
    <location>
        <begin position="626"/>
        <end position="638"/>
    </location>
</feature>
<dbReference type="InterPro" id="IPR036188">
    <property type="entry name" value="FAD/NAD-bd_sf"/>
</dbReference>
<evidence type="ECO:0000259" key="2">
    <source>
        <dbReference type="Pfam" id="PF13454"/>
    </source>
</evidence>
<feature type="domain" description="FAD-dependent urate hydroxylase HpyO/Asp monooxygenase CreE-like FAD/NAD(P)-binding" evidence="2">
    <location>
        <begin position="7"/>
        <end position="184"/>
    </location>
</feature>
<proteinExistence type="predicted"/>
<dbReference type="RefSeq" id="WP_179749513.1">
    <property type="nucleotide sequence ID" value="NZ_BAAAGN010000006.1"/>
</dbReference>
<organism evidence="3 4">
    <name type="scientific">Kineococcus aurantiacus</name>
    <dbReference type="NCBI Taxonomy" id="37633"/>
    <lineage>
        <taxon>Bacteria</taxon>
        <taxon>Bacillati</taxon>
        <taxon>Actinomycetota</taxon>
        <taxon>Actinomycetes</taxon>
        <taxon>Kineosporiales</taxon>
        <taxon>Kineosporiaceae</taxon>
        <taxon>Kineococcus</taxon>
    </lineage>
</organism>